<feature type="transmembrane region" description="Helical" evidence="1">
    <location>
        <begin position="7"/>
        <end position="23"/>
    </location>
</feature>
<sequence length="54" mass="5886">MTLKKYIIAEILVILACIIFIGTTFVINTYAGCYLLGVFLLLYGISIVRKGGGD</sequence>
<feature type="transmembrane region" description="Helical" evidence="1">
    <location>
        <begin position="29"/>
        <end position="48"/>
    </location>
</feature>
<protein>
    <submittedName>
        <fullName evidence="2">Uncharacterized protein</fullName>
    </submittedName>
</protein>
<dbReference type="RefSeq" id="WP_175440878.1">
    <property type="nucleotide sequence ID" value="NZ_LKEU01000012.1"/>
</dbReference>
<proteinExistence type="predicted"/>
<dbReference type="EMBL" id="LKEU01000012">
    <property type="protein sequence ID" value="OFV72104.1"/>
    <property type="molecule type" value="Genomic_DNA"/>
</dbReference>
<name>A0A1F2PMP6_9FIRM</name>
<evidence type="ECO:0000256" key="1">
    <source>
        <dbReference type="SAM" id="Phobius"/>
    </source>
</evidence>
<comment type="caution">
    <text evidence="2">The sequence shown here is derived from an EMBL/GenBank/DDBJ whole genome shotgun (WGS) entry which is preliminary data.</text>
</comment>
<gene>
    <name evidence="2" type="ORF">ACWI_03540</name>
</gene>
<evidence type="ECO:0000313" key="3">
    <source>
        <dbReference type="Proteomes" id="UP000176244"/>
    </source>
</evidence>
<accession>A0A1F2PMP6</accession>
<dbReference type="Proteomes" id="UP000176244">
    <property type="component" value="Unassembled WGS sequence"/>
</dbReference>
<organism evidence="2 3">
    <name type="scientific">Acetobacterium wieringae</name>
    <dbReference type="NCBI Taxonomy" id="52694"/>
    <lineage>
        <taxon>Bacteria</taxon>
        <taxon>Bacillati</taxon>
        <taxon>Bacillota</taxon>
        <taxon>Clostridia</taxon>
        <taxon>Eubacteriales</taxon>
        <taxon>Eubacteriaceae</taxon>
        <taxon>Acetobacterium</taxon>
    </lineage>
</organism>
<keyword evidence="1" id="KW-1133">Transmembrane helix</keyword>
<dbReference type="STRING" id="52694.ACWI_03540"/>
<reference evidence="2 3" key="1">
    <citation type="submission" date="2015-09" db="EMBL/GenBank/DDBJ databases">
        <title>Genome sequence of Acetobacterium wieringae DSM 1911.</title>
        <authorList>
            <person name="Poehlein A."/>
            <person name="Bengelsdorf F.R."/>
            <person name="Schiel-Bengelsdorf B."/>
            <person name="Duerre P."/>
            <person name="Daniel R."/>
        </authorList>
    </citation>
    <scope>NUCLEOTIDE SEQUENCE [LARGE SCALE GENOMIC DNA]</scope>
    <source>
        <strain evidence="2 3">DSM 1911</strain>
    </source>
</reference>
<keyword evidence="1" id="KW-0472">Membrane</keyword>
<dbReference type="AlphaFoldDB" id="A0A1F2PMP6"/>
<keyword evidence="1" id="KW-0812">Transmembrane</keyword>
<evidence type="ECO:0000313" key="2">
    <source>
        <dbReference type="EMBL" id="OFV72104.1"/>
    </source>
</evidence>